<dbReference type="InterPro" id="IPR039565">
    <property type="entry name" value="BamD-like"/>
</dbReference>
<keyword evidence="3" id="KW-0564">Palmitate</keyword>
<evidence type="ECO:0000256" key="5">
    <source>
        <dbReference type="ARBA" id="ARBA00023288"/>
    </source>
</evidence>
<accession>A0ABS2GSB9</accession>
<evidence type="ECO:0000256" key="3">
    <source>
        <dbReference type="ARBA" id="ARBA00023139"/>
    </source>
</evidence>
<comment type="caution">
    <text evidence="8">The sequence shown here is derived from an EMBL/GenBank/DDBJ whole genome shotgun (WGS) entry which is preliminary data.</text>
</comment>
<dbReference type="NCBIfam" id="TIGR03302">
    <property type="entry name" value="OM_YfiO"/>
    <property type="match status" value="1"/>
</dbReference>
<keyword evidence="2 6" id="KW-0472">Membrane</keyword>
<dbReference type="Proteomes" id="UP000777002">
    <property type="component" value="Unassembled WGS sequence"/>
</dbReference>
<dbReference type="Gene3D" id="1.25.40.10">
    <property type="entry name" value="Tetratricopeptide repeat domain"/>
    <property type="match status" value="1"/>
</dbReference>
<evidence type="ECO:0000256" key="4">
    <source>
        <dbReference type="ARBA" id="ARBA00023237"/>
    </source>
</evidence>
<gene>
    <name evidence="6" type="primary">bamD</name>
    <name evidence="8" type="ORF">H5985_03630</name>
</gene>
<reference evidence="8 9" key="1">
    <citation type="journal article" date="2021" name="Sci. Rep.">
        <title>The distribution of antibiotic resistance genes in chicken gut microbiota commensals.</title>
        <authorList>
            <person name="Juricova H."/>
            <person name="Matiasovicova J."/>
            <person name="Kubasova T."/>
            <person name="Cejkova D."/>
            <person name="Rychlik I."/>
        </authorList>
    </citation>
    <scope>NUCLEOTIDE SEQUENCE [LARGE SCALE GENOMIC DNA]</scope>
    <source>
        <strain evidence="8 9">An562</strain>
    </source>
</reference>
<evidence type="ECO:0000313" key="9">
    <source>
        <dbReference type="Proteomes" id="UP000777002"/>
    </source>
</evidence>
<comment type="subcellular location">
    <subcellularLocation>
        <location evidence="6">Cell outer membrane</location>
    </subcellularLocation>
</comment>
<dbReference type="HAMAP" id="MF_00922">
    <property type="entry name" value="OM_assembly_BamD"/>
    <property type="match status" value="1"/>
</dbReference>
<comment type="function">
    <text evidence="6">Part of the outer membrane protein assembly complex, which is involved in assembly and insertion of beta-barrel proteins into the outer membrane.</text>
</comment>
<dbReference type="InterPro" id="IPR011990">
    <property type="entry name" value="TPR-like_helical_dom_sf"/>
</dbReference>
<keyword evidence="5" id="KW-0449">Lipoprotein</keyword>
<comment type="similarity">
    <text evidence="6">Belongs to the BamD family.</text>
</comment>
<evidence type="ECO:0000259" key="7">
    <source>
        <dbReference type="Pfam" id="PF13525"/>
    </source>
</evidence>
<organism evidence="8 9">
    <name type="scientific">Parasutterella secunda</name>
    <dbReference type="NCBI Taxonomy" id="626947"/>
    <lineage>
        <taxon>Bacteria</taxon>
        <taxon>Pseudomonadati</taxon>
        <taxon>Pseudomonadota</taxon>
        <taxon>Betaproteobacteria</taxon>
        <taxon>Burkholderiales</taxon>
        <taxon>Sutterellaceae</taxon>
        <taxon>Parasutterella</taxon>
    </lineage>
</organism>
<dbReference type="PANTHER" id="PTHR37423:SF1">
    <property type="entry name" value="OUTER MEMBRANE PROTEIN ASSEMBLY FACTOR BAMD"/>
    <property type="match status" value="1"/>
</dbReference>
<dbReference type="RefSeq" id="WP_205049949.1">
    <property type="nucleotide sequence ID" value="NZ_JACJKX010000004.1"/>
</dbReference>
<evidence type="ECO:0000256" key="6">
    <source>
        <dbReference type="HAMAP-Rule" id="MF_00922"/>
    </source>
</evidence>
<feature type="chain" id="PRO_5044913447" description="Outer membrane protein assembly factor BamD" evidence="6">
    <location>
        <begin position="26"/>
        <end position="255"/>
    </location>
</feature>
<dbReference type="EMBL" id="JACJKX010000004">
    <property type="protein sequence ID" value="MBM6928356.1"/>
    <property type="molecule type" value="Genomic_DNA"/>
</dbReference>
<sequence length="255" mass="29630" precursor="true">MALTLHQLRTRAATLVLAAAVAALGAGCTKIETDITQGWDAQRLYEEARTAASDSDWTRAQDYYTKLESRYPFGRYAQQAQIESAYAYWRDGDAAQCVQACDRFLRQYPNHANSDYVLYLKALATLNQRNTIFTSLLTQDIYERDADAAQTAFDTLKELVERFPQSRYAHEARRRMHELVLSQAHHEYNIARFYYERHAYVAAIERAQNVVRTFQQTPYSDDALELIRDCYREMGVTDLENDVNRVLELNQNRER</sequence>
<feature type="domain" description="Outer membrane lipoprotein BamD-like" evidence="7">
    <location>
        <begin position="41"/>
        <end position="243"/>
    </location>
</feature>
<comment type="subunit">
    <text evidence="6">Part of the Bam complex.</text>
</comment>
<proteinExistence type="inferred from homology"/>
<dbReference type="CDD" id="cd15830">
    <property type="entry name" value="BamD"/>
    <property type="match status" value="1"/>
</dbReference>
<keyword evidence="4 6" id="KW-0998">Cell outer membrane</keyword>
<evidence type="ECO:0000313" key="8">
    <source>
        <dbReference type="EMBL" id="MBM6928356.1"/>
    </source>
</evidence>
<dbReference type="SUPFAM" id="SSF48452">
    <property type="entry name" value="TPR-like"/>
    <property type="match status" value="1"/>
</dbReference>
<protein>
    <recommendedName>
        <fullName evidence="6">Outer membrane protein assembly factor BamD</fullName>
    </recommendedName>
</protein>
<name>A0ABS2GSB9_9BURK</name>
<keyword evidence="1 6" id="KW-0732">Signal</keyword>
<feature type="signal peptide" evidence="6">
    <location>
        <begin position="1"/>
        <end position="25"/>
    </location>
</feature>
<dbReference type="Pfam" id="PF13525">
    <property type="entry name" value="YfiO"/>
    <property type="match status" value="1"/>
</dbReference>
<dbReference type="PANTHER" id="PTHR37423">
    <property type="entry name" value="SOLUBLE LYTIC MUREIN TRANSGLYCOSYLASE-RELATED"/>
    <property type="match status" value="1"/>
</dbReference>
<evidence type="ECO:0000256" key="1">
    <source>
        <dbReference type="ARBA" id="ARBA00022729"/>
    </source>
</evidence>
<dbReference type="InterPro" id="IPR017689">
    <property type="entry name" value="BamD"/>
</dbReference>
<evidence type="ECO:0000256" key="2">
    <source>
        <dbReference type="ARBA" id="ARBA00023136"/>
    </source>
</evidence>
<keyword evidence="9" id="KW-1185">Reference proteome</keyword>